<name>A0ACA9KY81_9GLOM</name>
<keyword evidence="2" id="KW-1185">Reference proteome</keyword>
<protein>
    <submittedName>
        <fullName evidence="1">6127_t:CDS:1</fullName>
    </submittedName>
</protein>
<accession>A0ACA9KY81</accession>
<organism evidence="1 2">
    <name type="scientific">Acaulospora colombiana</name>
    <dbReference type="NCBI Taxonomy" id="27376"/>
    <lineage>
        <taxon>Eukaryota</taxon>
        <taxon>Fungi</taxon>
        <taxon>Fungi incertae sedis</taxon>
        <taxon>Mucoromycota</taxon>
        <taxon>Glomeromycotina</taxon>
        <taxon>Glomeromycetes</taxon>
        <taxon>Diversisporales</taxon>
        <taxon>Acaulosporaceae</taxon>
        <taxon>Acaulospora</taxon>
    </lineage>
</organism>
<evidence type="ECO:0000313" key="2">
    <source>
        <dbReference type="Proteomes" id="UP000789525"/>
    </source>
</evidence>
<gene>
    <name evidence="1" type="ORF">ACOLOM_LOCUS2771</name>
</gene>
<sequence>MSITIESLKSKRKNELKDIAQGYGLNTKGLRWELEDRIRAHLIENEEEIIVDSASDSTPARRPGRKLSTSSNRSKSKKQSSPNGGGRASEEESEASEVEIKQVTTKRQNNMGDSYPYLNQQLTVGQLIQEVAVNTRYRSTIITEETSTQRGLLRESITGLNNYILRLRKEYSNTRTFIQCIIFFELSVFLYCAIEWNLKIATIPIPSFMGMAESCDLHGPDIFVIVEWHRFWRPLTAFLIYLLLIPLGFSYVFNLEPQRHSLSPLAFSVAQCGIFLATVGHFDWVEDVRDFIPENLIYAGSAQSIFFYVAEIASRKFLDELEVVAISSQTDLFVKQRLIGILGELSQMFQDEPSLWPISDLYGRLIGESIPRPRQVEIDPQRRTISSIPTQAIPAKPSIEQIMDDVELAKNNTQLFAQMISFTDPENEDITKNELIQEFRGKCEALSKRIIQYISEMQDEQWLSTLISTNQEIMNTFKMYDEMVERGHVTMAKNKSRDAAAGIDYENEDPDNCAGVGGSGTSQLDPFSDLNELRSDTTIPRKSERSKGKKPASIYYDEDIFNEDESDKKTRSQYPPNLTECSRPNDNRNDINGRQEHAVI</sequence>
<comment type="caution">
    <text evidence="1">The sequence shown here is derived from an EMBL/GenBank/DDBJ whole genome shotgun (WGS) entry which is preliminary data.</text>
</comment>
<proteinExistence type="predicted"/>
<dbReference type="Proteomes" id="UP000789525">
    <property type="component" value="Unassembled WGS sequence"/>
</dbReference>
<reference evidence="1" key="1">
    <citation type="submission" date="2021-06" db="EMBL/GenBank/DDBJ databases">
        <authorList>
            <person name="Kallberg Y."/>
            <person name="Tangrot J."/>
            <person name="Rosling A."/>
        </authorList>
    </citation>
    <scope>NUCLEOTIDE SEQUENCE</scope>
    <source>
        <strain evidence="1">CL356</strain>
    </source>
</reference>
<evidence type="ECO:0000313" key="1">
    <source>
        <dbReference type="EMBL" id="CAG8500385.1"/>
    </source>
</evidence>
<dbReference type="EMBL" id="CAJVPT010003800">
    <property type="protein sequence ID" value="CAG8500385.1"/>
    <property type="molecule type" value="Genomic_DNA"/>
</dbReference>